<name>A0AAN5YFN5_ASPLE</name>
<dbReference type="GO" id="GO:0003824">
    <property type="term" value="F:catalytic activity"/>
    <property type="evidence" value="ECO:0007669"/>
    <property type="project" value="InterPro"/>
</dbReference>
<feature type="domain" description="Nucleoside phosphorylase" evidence="2">
    <location>
        <begin position="13"/>
        <end position="273"/>
    </location>
</feature>
<dbReference type="InterPro" id="IPR002110">
    <property type="entry name" value="Ankyrin_rpt"/>
</dbReference>
<evidence type="ECO:0000259" key="2">
    <source>
        <dbReference type="Pfam" id="PF01048"/>
    </source>
</evidence>
<dbReference type="PROSITE" id="PS50297">
    <property type="entry name" value="ANK_REP_REGION"/>
    <property type="match status" value="1"/>
</dbReference>
<protein>
    <recommendedName>
        <fullName evidence="2">Nucleoside phosphorylase domain-containing protein</fullName>
    </recommendedName>
</protein>
<reference evidence="3" key="1">
    <citation type="journal article" date="2020" name="bioRxiv">
        <title>Genomic and phenotypic heterogeneity of clinical isolates of the human pathogens Aspergillus fumigatus, Aspergillus lentulus and Aspergillus fumigatiaffinis.</title>
        <authorList>
            <person name="dos Santos R.A.C."/>
            <person name="Steenwyk J.L."/>
            <person name="Rivero-Menendez O."/>
            <person name="Mead M.E."/>
            <person name="Silva L.P."/>
            <person name="Bastos R.W."/>
            <person name="Alastruey-Izquierdo A."/>
            <person name="Goldman G.H."/>
            <person name="Rokas A."/>
        </authorList>
    </citation>
    <scope>NUCLEOTIDE SEQUENCE</scope>
    <source>
        <strain evidence="3">CNM-CM8927</strain>
    </source>
</reference>
<dbReference type="SUPFAM" id="SSF53167">
    <property type="entry name" value="Purine and uridine phosphorylases"/>
    <property type="match status" value="1"/>
</dbReference>
<proteinExistence type="predicted"/>
<dbReference type="SMART" id="SM00248">
    <property type="entry name" value="ANK"/>
    <property type="match status" value="3"/>
</dbReference>
<dbReference type="InterPro" id="IPR053137">
    <property type="entry name" value="NLR-like"/>
</dbReference>
<feature type="repeat" description="ANK" evidence="1">
    <location>
        <begin position="356"/>
        <end position="388"/>
    </location>
</feature>
<evidence type="ECO:0000313" key="4">
    <source>
        <dbReference type="Proteomes" id="UP000649114"/>
    </source>
</evidence>
<dbReference type="Gene3D" id="3.40.50.1580">
    <property type="entry name" value="Nucleoside phosphorylase domain"/>
    <property type="match status" value="1"/>
</dbReference>
<dbReference type="CDD" id="cd09008">
    <property type="entry name" value="MTAN"/>
    <property type="match status" value="1"/>
</dbReference>
<sequence>MTLIPADKFFTVGWICALRAEFDAARDVLDKHYTTLLGVEPDRNLYILGRIHQHNVVIACLPAGWHGNNPAATIATRMMSRFPSIKIGLLVGIGGGLPNNEDDIRLGDVVVSKPDGQYGGVVQYDLGKWTADGFERTGSLNAPPERLLAVLNLMPRHGRRFADPPSDEPYPGEDLDQLFETDGQQLAKRRPGGRENGPHIFYGTIASGNSVIKDAAVRDKLISQHGVLCCEMEAAGLMNSSFPCLVIRGISDYADAHKNDVWHDYAAATSARYAKDFLSRIPDDLERDLPSVIPLHLAVVLGKEYVAGLLREMRENLNMKDERGRTALHWAILWRNKAVVRLLVDEGVNIDLRDDSGRTALWYAVTTRNEAAEQILLDEGACLEVKDDDIDTVMRHATELCDFYWRQDNLERGEEILRQALRAYEKNIHPDKPIDMGHQVALVRINTLADFYKERGKFKKAEELYQLEIDGCQKALRPDNKKTLSRMHDLGAFYLH</sequence>
<gene>
    <name evidence="3" type="ORF">CNMCM8927_002780</name>
</gene>
<evidence type="ECO:0000256" key="1">
    <source>
        <dbReference type="PROSITE-ProRule" id="PRU00023"/>
    </source>
</evidence>
<dbReference type="InterPro" id="IPR000845">
    <property type="entry name" value="Nucleoside_phosphorylase_d"/>
</dbReference>
<dbReference type="Gene3D" id="1.25.40.10">
    <property type="entry name" value="Tetratricopeptide repeat domain"/>
    <property type="match status" value="1"/>
</dbReference>
<keyword evidence="1" id="KW-0040">ANK repeat</keyword>
<dbReference type="Proteomes" id="UP000649114">
    <property type="component" value="Unassembled WGS sequence"/>
</dbReference>
<dbReference type="InterPro" id="IPR035994">
    <property type="entry name" value="Nucleoside_phosphorylase_sf"/>
</dbReference>
<dbReference type="PANTHER" id="PTHR46082">
    <property type="entry name" value="ATP/GTP-BINDING PROTEIN-RELATED"/>
    <property type="match status" value="1"/>
</dbReference>
<accession>A0AAN5YFN5</accession>
<dbReference type="InterPro" id="IPR011990">
    <property type="entry name" value="TPR-like_helical_dom_sf"/>
</dbReference>
<dbReference type="EMBL" id="JAAAPU010000184">
    <property type="protein sequence ID" value="KAF4200629.1"/>
    <property type="molecule type" value="Genomic_DNA"/>
</dbReference>
<comment type="caution">
    <text evidence="3">The sequence shown here is derived from an EMBL/GenBank/DDBJ whole genome shotgun (WGS) entry which is preliminary data.</text>
</comment>
<dbReference type="Pfam" id="PF01048">
    <property type="entry name" value="PNP_UDP_1"/>
    <property type="match status" value="1"/>
</dbReference>
<dbReference type="PROSITE" id="PS50088">
    <property type="entry name" value="ANK_REPEAT"/>
    <property type="match status" value="2"/>
</dbReference>
<reference evidence="3" key="2">
    <citation type="submission" date="2020-04" db="EMBL/GenBank/DDBJ databases">
        <authorList>
            <person name="Santos R.A.C."/>
            <person name="Steenwyk J.L."/>
            <person name="Rivero-Menendez O."/>
            <person name="Mead M.E."/>
            <person name="Silva L.P."/>
            <person name="Bastos R.W."/>
            <person name="Alastruey-Izquierdo A."/>
            <person name="Goldman G.H."/>
            <person name="Rokas A."/>
        </authorList>
    </citation>
    <scope>NUCLEOTIDE SEQUENCE</scope>
    <source>
        <strain evidence="3">CNM-CM8927</strain>
    </source>
</reference>
<dbReference type="PANTHER" id="PTHR46082:SF11">
    <property type="entry name" value="AAA+ ATPASE DOMAIN-CONTAINING PROTEIN-RELATED"/>
    <property type="match status" value="1"/>
</dbReference>
<dbReference type="InterPro" id="IPR036770">
    <property type="entry name" value="Ankyrin_rpt-contain_sf"/>
</dbReference>
<dbReference type="SUPFAM" id="SSF48403">
    <property type="entry name" value="Ankyrin repeat"/>
    <property type="match status" value="1"/>
</dbReference>
<evidence type="ECO:0000313" key="3">
    <source>
        <dbReference type="EMBL" id="KAF4200629.1"/>
    </source>
</evidence>
<dbReference type="AlphaFoldDB" id="A0AAN5YFN5"/>
<organism evidence="3 4">
    <name type="scientific">Aspergillus lentulus</name>
    <dbReference type="NCBI Taxonomy" id="293939"/>
    <lineage>
        <taxon>Eukaryota</taxon>
        <taxon>Fungi</taxon>
        <taxon>Dikarya</taxon>
        <taxon>Ascomycota</taxon>
        <taxon>Pezizomycotina</taxon>
        <taxon>Eurotiomycetes</taxon>
        <taxon>Eurotiomycetidae</taxon>
        <taxon>Eurotiales</taxon>
        <taxon>Aspergillaceae</taxon>
        <taxon>Aspergillus</taxon>
        <taxon>Aspergillus subgen. Fumigati</taxon>
    </lineage>
</organism>
<dbReference type="Pfam" id="PF12796">
    <property type="entry name" value="Ank_2"/>
    <property type="match status" value="1"/>
</dbReference>
<feature type="repeat" description="ANK" evidence="1">
    <location>
        <begin position="323"/>
        <end position="355"/>
    </location>
</feature>
<dbReference type="Gene3D" id="1.25.40.20">
    <property type="entry name" value="Ankyrin repeat-containing domain"/>
    <property type="match status" value="1"/>
</dbReference>
<dbReference type="GO" id="GO:0009116">
    <property type="term" value="P:nucleoside metabolic process"/>
    <property type="evidence" value="ECO:0007669"/>
    <property type="project" value="InterPro"/>
</dbReference>